<dbReference type="RefSeq" id="WP_110130701.1">
    <property type="nucleotide sequence ID" value="NZ_QHJQ01000004.1"/>
</dbReference>
<comment type="caution">
    <text evidence="1">The sequence shown here is derived from an EMBL/GenBank/DDBJ whole genome shotgun (WGS) entry which is preliminary data.</text>
</comment>
<dbReference type="EMBL" id="QHJQ01000004">
    <property type="protein sequence ID" value="PXA04246.1"/>
    <property type="molecule type" value="Genomic_DNA"/>
</dbReference>
<name>A0A317ZFJ1_9BACT</name>
<proteinExistence type="predicted"/>
<reference evidence="1 2" key="1">
    <citation type="submission" date="2018-05" db="EMBL/GenBank/DDBJ databases">
        <title>Coraliomargarita sinensis sp. nov., isolated from a marine solar saltern.</title>
        <authorList>
            <person name="Zhou L.Y."/>
        </authorList>
    </citation>
    <scope>NUCLEOTIDE SEQUENCE [LARGE SCALE GENOMIC DNA]</scope>
    <source>
        <strain evidence="1 2">WN38</strain>
    </source>
</reference>
<gene>
    <name evidence="1" type="ORF">DDZ13_06820</name>
</gene>
<evidence type="ECO:0000313" key="2">
    <source>
        <dbReference type="Proteomes" id="UP000247099"/>
    </source>
</evidence>
<dbReference type="Proteomes" id="UP000247099">
    <property type="component" value="Unassembled WGS sequence"/>
</dbReference>
<accession>A0A317ZFJ1</accession>
<dbReference type="AlphaFoldDB" id="A0A317ZFJ1"/>
<keyword evidence="2" id="KW-1185">Reference proteome</keyword>
<dbReference type="InParanoid" id="A0A317ZFJ1"/>
<evidence type="ECO:0000313" key="1">
    <source>
        <dbReference type="EMBL" id="PXA04246.1"/>
    </source>
</evidence>
<organism evidence="1 2">
    <name type="scientific">Coraliomargarita sinensis</name>
    <dbReference type="NCBI Taxonomy" id="2174842"/>
    <lineage>
        <taxon>Bacteria</taxon>
        <taxon>Pseudomonadati</taxon>
        <taxon>Verrucomicrobiota</taxon>
        <taxon>Opitutia</taxon>
        <taxon>Puniceicoccales</taxon>
        <taxon>Coraliomargaritaceae</taxon>
        <taxon>Coraliomargarita</taxon>
    </lineage>
</organism>
<protein>
    <recommendedName>
        <fullName evidence="3">STAS/SEC14 domain-containing protein</fullName>
    </recommendedName>
</protein>
<evidence type="ECO:0008006" key="3">
    <source>
        <dbReference type="Google" id="ProtNLM"/>
    </source>
</evidence>
<sequence>MNYEIKFYPQYSLVVERIEGEITLDSLQKKTQSLLSDPDFKDCLSGAIDLRNAHTQMSKPELQSYAQLMDESEAFKTTKWAIIGNDPMVIALSQVFQQQMSDSELIGVFGSVAKAAQFLSKPELLHFLND</sequence>